<comment type="caution">
    <text evidence="1">The sequence shown here is derived from an EMBL/GenBank/DDBJ whole genome shotgun (WGS) entry which is preliminary data.</text>
</comment>
<evidence type="ECO:0000313" key="2">
    <source>
        <dbReference type="Proteomes" id="UP001597263"/>
    </source>
</evidence>
<keyword evidence="2" id="KW-1185">Reference proteome</keyword>
<sequence>MRMLKLVAMDEEDLQIISAHVQDAVLKVGDLDYRPGEQRFILACNRFIHDQKPARSRGKESYERRRSVLHFDRVTNVRAMNIDRTAPEDVLALLAINFEPADAPSGVIELVFAADKTIRLSVEVIEMRLADLGAAWETGNKPDHIAADQTEAK</sequence>
<protein>
    <submittedName>
        <fullName evidence="1">DUF2948 family protein</fullName>
    </submittedName>
</protein>
<gene>
    <name evidence="1" type="ORF">ACFQ35_04705</name>
</gene>
<proteinExistence type="predicted"/>
<accession>A0ABW3V058</accession>
<dbReference type="Proteomes" id="UP001597263">
    <property type="component" value="Unassembled WGS sequence"/>
</dbReference>
<dbReference type="InterPro" id="IPR021335">
    <property type="entry name" value="DUF2948"/>
</dbReference>
<organism evidence="1 2">
    <name type="scientific">Pseudochrobactrum kiredjianiae</name>
    <dbReference type="NCBI Taxonomy" id="386305"/>
    <lineage>
        <taxon>Bacteria</taxon>
        <taxon>Pseudomonadati</taxon>
        <taxon>Pseudomonadota</taxon>
        <taxon>Alphaproteobacteria</taxon>
        <taxon>Hyphomicrobiales</taxon>
        <taxon>Brucellaceae</taxon>
        <taxon>Pseudochrobactrum</taxon>
    </lineage>
</organism>
<name>A0ABW3V058_9HYPH</name>
<dbReference type="EMBL" id="JBHTMA010000026">
    <property type="protein sequence ID" value="MFD1226460.1"/>
    <property type="molecule type" value="Genomic_DNA"/>
</dbReference>
<evidence type="ECO:0000313" key="1">
    <source>
        <dbReference type="EMBL" id="MFD1226460.1"/>
    </source>
</evidence>
<reference evidence="2" key="1">
    <citation type="journal article" date="2019" name="Int. J. Syst. Evol. Microbiol.">
        <title>The Global Catalogue of Microorganisms (GCM) 10K type strain sequencing project: providing services to taxonomists for standard genome sequencing and annotation.</title>
        <authorList>
            <consortium name="The Broad Institute Genomics Platform"/>
            <consortium name="The Broad Institute Genome Sequencing Center for Infectious Disease"/>
            <person name="Wu L."/>
            <person name="Ma J."/>
        </authorList>
    </citation>
    <scope>NUCLEOTIDE SEQUENCE [LARGE SCALE GENOMIC DNA]</scope>
    <source>
        <strain evidence="2">CCUG 49584</strain>
    </source>
</reference>
<dbReference type="Pfam" id="PF11164">
    <property type="entry name" value="DUF2948"/>
    <property type="match status" value="1"/>
</dbReference>
<dbReference type="RefSeq" id="WP_289388117.1">
    <property type="nucleotide sequence ID" value="NZ_JAUCBM010000009.1"/>
</dbReference>